<dbReference type="Proteomes" id="UP000007875">
    <property type="component" value="Unassembled WGS sequence"/>
</dbReference>
<accession>H2Z6S0</accession>
<dbReference type="eggNOG" id="ENOG502S761">
    <property type="taxonomic scope" value="Eukaryota"/>
</dbReference>
<evidence type="ECO:0000313" key="2">
    <source>
        <dbReference type="Proteomes" id="UP000007875"/>
    </source>
</evidence>
<organism evidence="1 2">
    <name type="scientific">Ciona savignyi</name>
    <name type="common">Pacific transparent sea squirt</name>
    <dbReference type="NCBI Taxonomy" id="51511"/>
    <lineage>
        <taxon>Eukaryota</taxon>
        <taxon>Metazoa</taxon>
        <taxon>Chordata</taxon>
        <taxon>Tunicata</taxon>
        <taxon>Ascidiacea</taxon>
        <taxon>Phlebobranchia</taxon>
        <taxon>Cionidae</taxon>
        <taxon>Ciona</taxon>
    </lineage>
</organism>
<dbReference type="InParanoid" id="H2Z6S0"/>
<dbReference type="Ensembl" id="ENSCSAVT00000013432.1">
    <property type="protein sequence ID" value="ENSCSAVP00000013282.1"/>
    <property type="gene ID" value="ENSCSAVG00000007793.1"/>
</dbReference>
<proteinExistence type="predicted"/>
<reference evidence="2" key="1">
    <citation type="submission" date="2003-08" db="EMBL/GenBank/DDBJ databases">
        <authorList>
            <person name="Birren B."/>
            <person name="Nusbaum C."/>
            <person name="Abebe A."/>
            <person name="Abouelleil A."/>
            <person name="Adekoya E."/>
            <person name="Ait-zahra M."/>
            <person name="Allen N."/>
            <person name="Allen T."/>
            <person name="An P."/>
            <person name="Anderson M."/>
            <person name="Anderson S."/>
            <person name="Arachchi H."/>
            <person name="Armbruster J."/>
            <person name="Bachantsang P."/>
            <person name="Baldwin J."/>
            <person name="Barry A."/>
            <person name="Bayul T."/>
            <person name="Blitshsteyn B."/>
            <person name="Bloom T."/>
            <person name="Blye J."/>
            <person name="Boguslavskiy L."/>
            <person name="Borowsky M."/>
            <person name="Boukhgalter B."/>
            <person name="Brunache A."/>
            <person name="Butler J."/>
            <person name="Calixte N."/>
            <person name="Calvo S."/>
            <person name="Camarata J."/>
            <person name="Campo K."/>
            <person name="Chang J."/>
            <person name="Cheshatsang Y."/>
            <person name="Citroen M."/>
            <person name="Collymore A."/>
            <person name="Considine T."/>
            <person name="Cook A."/>
            <person name="Cooke P."/>
            <person name="Corum B."/>
            <person name="Cuomo C."/>
            <person name="David R."/>
            <person name="Dawoe T."/>
            <person name="Degray S."/>
            <person name="Dodge S."/>
            <person name="Dooley K."/>
            <person name="Dorje P."/>
            <person name="Dorjee K."/>
            <person name="Dorris L."/>
            <person name="Duffey N."/>
            <person name="Dupes A."/>
            <person name="Elkins T."/>
            <person name="Engels R."/>
            <person name="Erickson J."/>
            <person name="Farina A."/>
            <person name="Faro S."/>
            <person name="Ferreira P."/>
            <person name="Fischer H."/>
            <person name="Fitzgerald M."/>
            <person name="Foley K."/>
            <person name="Gage D."/>
            <person name="Galagan J."/>
            <person name="Gearin G."/>
            <person name="Gnerre S."/>
            <person name="Gnirke A."/>
            <person name="Goyette A."/>
            <person name="Graham J."/>
            <person name="Grandbois E."/>
            <person name="Gyaltsen K."/>
            <person name="Hafez N."/>
            <person name="Hagopian D."/>
            <person name="Hagos B."/>
            <person name="Hall J."/>
            <person name="Hatcher B."/>
            <person name="Heller A."/>
            <person name="Higgins H."/>
            <person name="Honan T."/>
            <person name="Horn A."/>
            <person name="Houde N."/>
            <person name="Hughes L."/>
            <person name="Hulme W."/>
            <person name="Husby E."/>
            <person name="Iliev I."/>
            <person name="Jaffe D."/>
            <person name="Jones C."/>
            <person name="Kamal M."/>
            <person name="Kamat A."/>
            <person name="Kamvysselis M."/>
            <person name="Karlsson E."/>
            <person name="Kells C."/>
            <person name="Kieu A."/>
            <person name="Kisner P."/>
            <person name="Kodira C."/>
            <person name="Kulbokas E."/>
            <person name="Labutti K."/>
            <person name="Lama D."/>
            <person name="Landers T."/>
            <person name="Leger J."/>
            <person name="Levine S."/>
            <person name="Lewis D."/>
            <person name="Lewis T."/>
            <person name="Lindblad-toh K."/>
            <person name="Liu X."/>
            <person name="Lokyitsang T."/>
            <person name="Lokyitsang Y."/>
            <person name="Lucien O."/>
            <person name="Lui A."/>
            <person name="Ma L.J."/>
            <person name="Mabbitt R."/>
            <person name="Macdonald J."/>
            <person name="Maclean C."/>
            <person name="Major J."/>
            <person name="Manning J."/>
            <person name="Marabella R."/>
            <person name="Maru K."/>
            <person name="Matthews C."/>
            <person name="Mauceli E."/>
            <person name="Mccarthy M."/>
            <person name="Mcdonough S."/>
            <person name="Mcghee T."/>
            <person name="Meldrim J."/>
            <person name="Meneus L."/>
            <person name="Mesirov J."/>
            <person name="Mihalev A."/>
            <person name="Mihova T."/>
            <person name="Mikkelsen T."/>
            <person name="Mlenga V."/>
            <person name="Moru K."/>
            <person name="Mozes J."/>
            <person name="Mulrain L."/>
            <person name="Munson G."/>
            <person name="Naylor J."/>
            <person name="Newes C."/>
            <person name="Nguyen C."/>
            <person name="Nguyen N."/>
            <person name="Nguyen T."/>
            <person name="Nicol R."/>
            <person name="Nielsen C."/>
            <person name="Nizzari M."/>
            <person name="Norbu C."/>
            <person name="Norbu N."/>
            <person name="O'donnell P."/>
            <person name="Okoawo O."/>
            <person name="O'leary S."/>
            <person name="Omotosho B."/>
            <person name="O'neill K."/>
            <person name="Osman S."/>
            <person name="Parker S."/>
            <person name="Perrin D."/>
            <person name="Phunkhang P."/>
            <person name="Piqani B."/>
            <person name="Purcell S."/>
            <person name="Rachupka T."/>
            <person name="Ramasamy U."/>
            <person name="Rameau R."/>
            <person name="Ray V."/>
            <person name="Raymond C."/>
            <person name="Retta R."/>
            <person name="Richardson S."/>
            <person name="Rise C."/>
            <person name="Rodriguez J."/>
            <person name="Rogers J."/>
            <person name="Rogov P."/>
            <person name="Rutman M."/>
            <person name="Schupbach R."/>
            <person name="Seaman C."/>
            <person name="Settipalli S."/>
            <person name="Sharpe T."/>
            <person name="Sheridan J."/>
            <person name="Sherpa N."/>
            <person name="Shi J."/>
            <person name="Smirnov S."/>
            <person name="Smith C."/>
            <person name="Sougnez C."/>
            <person name="Spencer B."/>
            <person name="Stalker J."/>
            <person name="Stange-thomann N."/>
            <person name="Stavropoulos S."/>
            <person name="Stetson K."/>
            <person name="Stone C."/>
            <person name="Stone S."/>
            <person name="Stubbs M."/>
            <person name="Talamas J."/>
            <person name="Tchuinga P."/>
            <person name="Tenzing P."/>
            <person name="Tesfaye S."/>
            <person name="Theodore J."/>
            <person name="Thoulutsang Y."/>
            <person name="Topham K."/>
            <person name="Towey S."/>
            <person name="Tsamla T."/>
            <person name="Tsomo N."/>
            <person name="Vallee D."/>
            <person name="Vassiliev H."/>
            <person name="Venkataraman V."/>
            <person name="Vinson J."/>
            <person name="Vo A."/>
            <person name="Wade C."/>
            <person name="Wang S."/>
            <person name="Wangchuk T."/>
            <person name="Wangdi T."/>
            <person name="Whittaker C."/>
            <person name="Wilkinson J."/>
            <person name="Wu Y."/>
            <person name="Wyman D."/>
            <person name="Yadav S."/>
            <person name="Yang S."/>
            <person name="Yang X."/>
            <person name="Yeager S."/>
            <person name="Yee E."/>
            <person name="Young G."/>
            <person name="Zainoun J."/>
            <person name="Zembeck L."/>
            <person name="Zimmer A."/>
            <person name="Zody M."/>
            <person name="Lander E."/>
        </authorList>
    </citation>
    <scope>NUCLEOTIDE SEQUENCE [LARGE SCALE GENOMIC DNA]</scope>
</reference>
<reference evidence="1" key="3">
    <citation type="submission" date="2025-09" db="UniProtKB">
        <authorList>
            <consortium name="Ensembl"/>
        </authorList>
    </citation>
    <scope>IDENTIFICATION</scope>
</reference>
<protein>
    <submittedName>
        <fullName evidence="1">Uncharacterized protein</fullName>
    </submittedName>
</protein>
<keyword evidence="2" id="KW-1185">Reference proteome</keyword>
<name>H2Z6S0_CIOSA</name>
<sequence>MNGAQVGIFEETNKVSFACFLESHYSAALEPEVGLEILGNFTNQSLERKLANEKLSRLLVSTNFSQSDGSWSVTMRLLDATSCWSTLACCLGGELFSWSFSTGRLSCCLLGSCHFV</sequence>
<reference evidence="1" key="2">
    <citation type="submission" date="2025-08" db="UniProtKB">
        <authorList>
            <consortium name="Ensembl"/>
        </authorList>
    </citation>
    <scope>IDENTIFICATION</scope>
</reference>
<dbReference type="HOGENOM" id="CLU_117451_2_0_1"/>
<dbReference type="AlphaFoldDB" id="H2Z6S0"/>
<dbReference type="GeneTree" id="ENSGT00390000008952"/>
<evidence type="ECO:0000313" key="1">
    <source>
        <dbReference type="Ensembl" id="ENSCSAVP00000013282.1"/>
    </source>
</evidence>